<evidence type="ECO:0000313" key="5">
    <source>
        <dbReference type="EMBL" id="QWZ08877.1"/>
    </source>
</evidence>
<sequence>MSFSHLSHLECSRTGARYDADQVQGVSDVGAPLLVRYDLDGVRASVTPAEIAGRPHDLWRYHEVLPVRDPAHVTTLGEGMTPLLPLPSYGAHIGVPGLLMKDEGLVPTGSFKARGAAVGVSRARELGVEAVAMPTNGNAGAAWSVYAARAGLGSLIVMPVDAPEITRRECVVSGAELYLVDGLINHAGALVKAAVAERPGTQEVSTLKEPYRIEGKKTMGYEIAEQLGWRVPDVILYPAGGGVGLIGIHKAMLEMRELGWIGAKLPRLVAVQADGCKPIVDAFDAGLDESTLVEGTHTLAFGINVPKALGDFLVLQAVRESGGTAVAVTDEEILTELGELATREGAWVCPEGAACFVAARQLRERGWIAEGEEVVVLNTGTGLKYPDTVSVDVPTLARDGAVPAR</sequence>
<dbReference type="PROSITE" id="PS00165">
    <property type="entry name" value="DEHYDRATASE_SER_THR"/>
    <property type="match status" value="1"/>
</dbReference>
<dbReference type="Proteomes" id="UP000683575">
    <property type="component" value="Chromosome"/>
</dbReference>
<evidence type="ECO:0000256" key="3">
    <source>
        <dbReference type="ARBA" id="ARBA00023239"/>
    </source>
</evidence>
<dbReference type="KEGG" id="nps:KRR39_03225"/>
<dbReference type="PANTHER" id="PTHR48078">
    <property type="entry name" value="THREONINE DEHYDRATASE, MITOCHONDRIAL-RELATED"/>
    <property type="match status" value="1"/>
</dbReference>
<dbReference type="CDD" id="cd01563">
    <property type="entry name" value="Thr-synth_1"/>
    <property type="match status" value="1"/>
</dbReference>
<name>A0A975SZX7_9ACTN</name>
<dbReference type="RefSeq" id="WP_216940723.1">
    <property type="nucleotide sequence ID" value="NZ_CP077062.1"/>
</dbReference>
<dbReference type="AlphaFoldDB" id="A0A975SZX7"/>
<evidence type="ECO:0000256" key="2">
    <source>
        <dbReference type="ARBA" id="ARBA00022898"/>
    </source>
</evidence>
<accession>A0A975SZX7</accession>
<dbReference type="PANTHER" id="PTHR48078:SF6">
    <property type="entry name" value="L-THREONINE DEHYDRATASE CATABOLIC TDCB"/>
    <property type="match status" value="1"/>
</dbReference>
<dbReference type="NCBIfam" id="NF006050">
    <property type="entry name" value="PRK08197.1"/>
    <property type="match status" value="1"/>
</dbReference>
<dbReference type="InterPro" id="IPR000634">
    <property type="entry name" value="Ser/Thr_deHydtase_PyrdxlP-BS"/>
</dbReference>
<keyword evidence="6" id="KW-1185">Reference proteome</keyword>
<comment type="cofactor">
    <cofactor evidence="1">
        <name>pyridoxal 5'-phosphate</name>
        <dbReference type="ChEBI" id="CHEBI:597326"/>
    </cofactor>
</comment>
<dbReference type="GO" id="GO:0009097">
    <property type="term" value="P:isoleucine biosynthetic process"/>
    <property type="evidence" value="ECO:0007669"/>
    <property type="project" value="TreeGrafter"/>
</dbReference>
<dbReference type="GO" id="GO:0004795">
    <property type="term" value="F:threonine synthase activity"/>
    <property type="evidence" value="ECO:0007669"/>
    <property type="project" value="UniProtKB-EC"/>
</dbReference>
<proteinExistence type="predicted"/>
<evidence type="ECO:0000259" key="4">
    <source>
        <dbReference type="Pfam" id="PF00291"/>
    </source>
</evidence>
<dbReference type="GO" id="GO:0004794">
    <property type="term" value="F:threonine deaminase activity"/>
    <property type="evidence" value="ECO:0007669"/>
    <property type="project" value="TreeGrafter"/>
</dbReference>
<feature type="domain" description="Tryptophan synthase beta chain-like PALP" evidence="4">
    <location>
        <begin position="75"/>
        <end position="380"/>
    </location>
</feature>
<dbReference type="GO" id="GO:0006567">
    <property type="term" value="P:L-threonine catabolic process"/>
    <property type="evidence" value="ECO:0007669"/>
    <property type="project" value="TreeGrafter"/>
</dbReference>
<dbReference type="Pfam" id="PF00291">
    <property type="entry name" value="PALP"/>
    <property type="match status" value="1"/>
</dbReference>
<dbReference type="GO" id="GO:0030170">
    <property type="term" value="F:pyridoxal phosphate binding"/>
    <property type="evidence" value="ECO:0007669"/>
    <property type="project" value="InterPro"/>
</dbReference>
<keyword evidence="2" id="KW-0663">Pyridoxal phosphate</keyword>
<dbReference type="EMBL" id="CP077062">
    <property type="protein sequence ID" value="QWZ08877.1"/>
    <property type="molecule type" value="Genomic_DNA"/>
</dbReference>
<dbReference type="GO" id="GO:0006565">
    <property type="term" value="P:L-serine catabolic process"/>
    <property type="evidence" value="ECO:0007669"/>
    <property type="project" value="TreeGrafter"/>
</dbReference>
<reference evidence="5" key="1">
    <citation type="submission" date="2021-06" db="EMBL/GenBank/DDBJ databases">
        <title>Complete genome sequence of Nocardioides sp. G188.</title>
        <authorList>
            <person name="Im W.-T."/>
        </authorList>
    </citation>
    <scope>NUCLEOTIDE SEQUENCE</scope>
    <source>
        <strain evidence="5">G188</strain>
    </source>
</reference>
<dbReference type="InterPro" id="IPR050147">
    <property type="entry name" value="Ser/Thr_Dehydratase"/>
</dbReference>
<evidence type="ECO:0000256" key="1">
    <source>
        <dbReference type="ARBA" id="ARBA00001933"/>
    </source>
</evidence>
<dbReference type="EC" id="4.2.3.1" evidence="5"/>
<dbReference type="InterPro" id="IPR001926">
    <property type="entry name" value="TrpB-like_PALP"/>
</dbReference>
<organism evidence="5 6">
    <name type="scientific">Nocardioides panacis</name>
    <dbReference type="NCBI Taxonomy" id="2849501"/>
    <lineage>
        <taxon>Bacteria</taxon>
        <taxon>Bacillati</taxon>
        <taxon>Actinomycetota</taxon>
        <taxon>Actinomycetes</taxon>
        <taxon>Propionibacteriales</taxon>
        <taxon>Nocardioidaceae</taxon>
        <taxon>Nocardioides</taxon>
    </lineage>
</organism>
<protein>
    <submittedName>
        <fullName evidence="5">Threonine synthase</fullName>
        <ecNumber evidence="5">4.2.3.1</ecNumber>
    </submittedName>
</protein>
<evidence type="ECO:0000313" key="6">
    <source>
        <dbReference type="Proteomes" id="UP000683575"/>
    </source>
</evidence>
<keyword evidence="3 5" id="KW-0456">Lyase</keyword>
<dbReference type="GO" id="GO:0003941">
    <property type="term" value="F:L-serine ammonia-lyase activity"/>
    <property type="evidence" value="ECO:0007669"/>
    <property type="project" value="TreeGrafter"/>
</dbReference>
<gene>
    <name evidence="5" type="ORF">KRR39_03225</name>
</gene>